<dbReference type="Proteomes" id="UP000406735">
    <property type="component" value="Unassembled WGS sequence"/>
</dbReference>
<protein>
    <submittedName>
        <fullName evidence="1">Nucleotidyltransferase family protein</fullName>
    </submittedName>
</protein>
<organism evidence="1 2">
    <name type="scientific">Segatella copri</name>
    <dbReference type="NCBI Taxonomy" id="165179"/>
    <lineage>
        <taxon>Bacteria</taxon>
        <taxon>Pseudomonadati</taxon>
        <taxon>Bacteroidota</taxon>
        <taxon>Bacteroidia</taxon>
        <taxon>Bacteroidales</taxon>
        <taxon>Prevotellaceae</taxon>
        <taxon>Segatella</taxon>
    </lineage>
</organism>
<dbReference type="EMBL" id="VZCY01000056">
    <property type="protein sequence ID" value="MQN09629.1"/>
    <property type="molecule type" value="Genomic_DNA"/>
</dbReference>
<dbReference type="Pfam" id="PF14907">
    <property type="entry name" value="NTP_transf_5"/>
    <property type="match status" value="1"/>
</dbReference>
<dbReference type="AlphaFoldDB" id="A0A6A7VXQ3"/>
<proteinExistence type="predicted"/>
<name>A0A6A7VXQ3_9BACT</name>
<dbReference type="GO" id="GO:0016740">
    <property type="term" value="F:transferase activity"/>
    <property type="evidence" value="ECO:0007669"/>
    <property type="project" value="UniProtKB-KW"/>
</dbReference>
<evidence type="ECO:0000313" key="1">
    <source>
        <dbReference type="EMBL" id="MQN09629.1"/>
    </source>
</evidence>
<keyword evidence="1" id="KW-0808">Transferase</keyword>
<gene>
    <name evidence="1" type="ORF">F7D97_06680</name>
</gene>
<comment type="caution">
    <text evidence="1">The sequence shown here is derived from an EMBL/GenBank/DDBJ whole genome shotgun (WGS) entry which is preliminary data.</text>
</comment>
<dbReference type="RefSeq" id="WP_153080780.1">
    <property type="nucleotide sequence ID" value="NZ_JAPDUP010000002.1"/>
</dbReference>
<sequence length="373" mass="43213">MVAGTEAMNLSKDLFLKFLRAVLFGEKLDASDFAEADWKSIFQLADEQTVSALLLDGMSLLSSECITIPLGDKLKRIATMQRIEQMNRLHRKVIVKIDQALKSEGIPVVFMKGQTTALRYPNPLHRTPGDIDFVVNPKDFKKTMEVLEKIGKVDHGLVHEHHGMAWVDGVTVEPHYKVHNYQSPSTDYAMQEMFASVFPSELSSADMDGYAVPVFPPTFESVFLISHMVNHIYEEGLGLRQVIDYAMFLSSCADKIGWLQHHEYLHQMRMERAWRIFTCICVDYLGMSLPSQVESFSHQEKMWAEKMMTDIMRVGNFGRGEYVFHHRGFEDAFNNYCWVVKRCWNLDFVCPSEARWWIISKVKRFFWKKSIKK</sequence>
<reference evidence="1 2" key="1">
    <citation type="submission" date="2019-09" db="EMBL/GenBank/DDBJ databases">
        <title>Distinct polysaccharide growth profiles of human intestinal Prevotella copri isolates.</title>
        <authorList>
            <person name="Fehlner-Peach H."/>
            <person name="Magnabosco C."/>
            <person name="Raghavan V."/>
            <person name="Scher J.U."/>
            <person name="Tett A."/>
            <person name="Cox L.M."/>
            <person name="Gottsegen C."/>
            <person name="Watters A."/>
            <person name="Wiltshire- Gordon J.D."/>
            <person name="Segata N."/>
            <person name="Bonneau R."/>
            <person name="Littman D.R."/>
        </authorList>
    </citation>
    <scope>NUCLEOTIDE SEQUENCE [LARGE SCALE GENOMIC DNA]</scope>
    <source>
        <strain evidence="2">iK21513</strain>
    </source>
</reference>
<evidence type="ECO:0000313" key="2">
    <source>
        <dbReference type="Proteomes" id="UP000406735"/>
    </source>
</evidence>
<dbReference type="InterPro" id="IPR039498">
    <property type="entry name" value="NTP_transf_5"/>
</dbReference>
<accession>A0A6A7VXQ3</accession>